<evidence type="ECO:0000313" key="2">
    <source>
        <dbReference type="EMBL" id="MFD1530864.1"/>
    </source>
</evidence>
<feature type="transmembrane region" description="Helical" evidence="1">
    <location>
        <begin position="463"/>
        <end position="483"/>
    </location>
</feature>
<comment type="caution">
    <text evidence="2">The sequence shown here is derived from an EMBL/GenBank/DDBJ whole genome shotgun (WGS) entry which is preliminary data.</text>
</comment>
<feature type="transmembrane region" description="Helical" evidence="1">
    <location>
        <begin position="503"/>
        <end position="529"/>
    </location>
</feature>
<sequence>MTAAVARHAIVPRREAAFAGTRELVRLIVRRDRVALGLWVILMAALPTGLVSAVEQGYPTEADRVAFAAGAAVNPAELATRGPVFAATVGGLTAWTIASSAVLLGGVVNILLVVRHTRAEEQAGRRELVGAGVLGRYAPLAAALVVVTVGNLAIAALVTAGLVAAGLPAAGGVALGLAIAAGGLLFAAVGAVAAQVAEGTGAANGIGFAVLGVLFALAAAGEVSRSWLVWLSPFGWSRRVQAFAGEQWAVFGLFALATAVPVVAAFVLSARRDVGAGLLAARPGPATAARGLRSPIALTWRLDRGGILAWTAGLTLLGLLLGAAMASIGDQLDTAAFRDLTGTLGGGDPAEVFFRFILYVLAQVVTAFGLATVLEMRGQETGGLADAVLATPVRRARWAIGQVAVAATGVVVGLAGLGLGAGVGYGTPLAVMGTTLAYAPACLLFAGLAVALYGWAPRLAAPLTWTVFGLVLLLDLVGEFGLADASVLGLSPFVRTLGPLTVGSGLAGALLVMSLIAVALVAVGLAGLARRDLD</sequence>
<evidence type="ECO:0000313" key="3">
    <source>
        <dbReference type="Proteomes" id="UP001597145"/>
    </source>
</evidence>
<accession>A0ABW4FLU9</accession>
<feature type="transmembrane region" description="Helical" evidence="1">
    <location>
        <begin position="34"/>
        <end position="54"/>
    </location>
</feature>
<evidence type="ECO:0000256" key="1">
    <source>
        <dbReference type="SAM" id="Phobius"/>
    </source>
</evidence>
<keyword evidence="3" id="KW-1185">Reference proteome</keyword>
<keyword evidence="1" id="KW-0812">Transmembrane</keyword>
<feature type="transmembrane region" description="Helical" evidence="1">
    <location>
        <begin position="248"/>
        <end position="268"/>
    </location>
</feature>
<protein>
    <submittedName>
        <fullName evidence="2">ABC transporter permease</fullName>
    </submittedName>
</protein>
<dbReference type="Proteomes" id="UP001597145">
    <property type="component" value="Unassembled WGS sequence"/>
</dbReference>
<organism evidence="2 3">
    <name type="scientific">Pseudonocardia aurantiaca</name>
    <dbReference type="NCBI Taxonomy" id="75290"/>
    <lineage>
        <taxon>Bacteria</taxon>
        <taxon>Bacillati</taxon>
        <taxon>Actinomycetota</taxon>
        <taxon>Actinomycetes</taxon>
        <taxon>Pseudonocardiales</taxon>
        <taxon>Pseudonocardiaceae</taxon>
        <taxon>Pseudonocardia</taxon>
    </lineage>
</organism>
<feature type="transmembrane region" description="Helical" evidence="1">
    <location>
        <begin position="134"/>
        <end position="167"/>
    </location>
</feature>
<dbReference type="RefSeq" id="WP_343970777.1">
    <property type="nucleotide sequence ID" value="NZ_BAAAJG010000002.1"/>
</dbReference>
<feature type="transmembrane region" description="Helical" evidence="1">
    <location>
        <begin position="352"/>
        <end position="374"/>
    </location>
</feature>
<gene>
    <name evidence="2" type="ORF">ACFSCY_15570</name>
</gene>
<feature type="transmembrane region" description="Helical" evidence="1">
    <location>
        <begin position="437"/>
        <end position="456"/>
    </location>
</feature>
<feature type="transmembrane region" description="Helical" evidence="1">
    <location>
        <begin position="206"/>
        <end position="228"/>
    </location>
</feature>
<keyword evidence="1" id="KW-0472">Membrane</keyword>
<feature type="transmembrane region" description="Helical" evidence="1">
    <location>
        <begin position="92"/>
        <end position="114"/>
    </location>
</feature>
<feature type="transmembrane region" description="Helical" evidence="1">
    <location>
        <begin position="307"/>
        <end position="328"/>
    </location>
</feature>
<name>A0ABW4FLU9_9PSEU</name>
<keyword evidence="1" id="KW-1133">Transmembrane helix</keyword>
<feature type="transmembrane region" description="Helical" evidence="1">
    <location>
        <begin position="403"/>
        <end position="425"/>
    </location>
</feature>
<dbReference type="EMBL" id="JBHUCP010000009">
    <property type="protein sequence ID" value="MFD1530864.1"/>
    <property type="molecule type" value="Genomic_DNA"/>
</dbReference>
<reference evidence="3" key="1">
    <citation type="journal article" date="2019" name="Int. J. Syst. Evol. Microbiol.">
        <title>The Global Catalogue of Microorganisms (GCM) 10K type strain sequencing project: providing services to taxonomists for standard genome sequencing and annotation.</title>
        <authorList>
            <consortium name="The Broad Institute Genomics Platform"/>
            <consortium name="The Broad Institute Genome Sequencing Center for Infectious Disease"/>
            <person name="Wu L."/>
            <person name="Ma J."/>
        </authorList>
    </citation>
    <scope>NUCLEOTIDE SEQUENCE [LARGE SCALE GENOMIC DNA]</scope>
    <source>
        <strain evidence="3">JCM 12165</strain>
    </source>
</reference>
<proteinExistence type="predicted"/>
<feature type="transmembrane region" description="Helical" evidence="1">
    <location>
        <begin position="173"/>
        <end position="194"/>
    </location>
</feature>